<keyword evidence="8" id="KW-1185">Reference proteome</keyword>
<dbReference type="OMA" id="CSIINSG"/>
<evidence type="ECO:0000259" key="6">
    <source>
        <dbReference type="PROSITE" id="PS50072"/>
    </source>
</evidence>
<dbReference type="InterPro" id="IPR020892">
    <property type="entry name" value="Cyclophilin-type_PPIase_CS"/>
</dbReference>
<dbReference type="AlphaFoldDB" id="F4NYP2"/>
<dbReference type="PIRSF" id="PIRSF001467">
    <property type="entry name" value="Peptidylpro_ismrse"/>
    <property type="match status" value="1"/>
</dbReference>
<dbReference type="GeneID" id="18236435"/>
<dbReference type="GO" id="GO:0005737">
    <property type="term" value="C:cytoplasm"/>
    <property type="evidence" value="ECO:0000318"/>
    <property type="project" value="GO_Central"/>
</dbReference>
<name>F4NYP2_BATDJ</name>
<dbReference type="PROSITE" id="PS00170">
    <property type="entry name" value="CSA_PPIASE_1"/>
    <property type="match status" value="1"/>
</dbReference>
<evidence type="ECO:0000313" key="7">
    <source>
        <dbReference type="EMBL" id="EGF81744.1"/>
    </source>
</evidence>
<evidence type="ECO:0000313" key="8">
    <source>
        <dbReference type="Proteomes" id="UP000007241"/>
    </source>
</evidence>
<dbReference type="InParanoid" id="F4NYP2"/>
<dbReference type="GO" id="GO:0016018">
    <property type="term" value="F:cyclosporin A binding"/>
    <property type="evidence" value="ECO:0000318"/>
    <property type="project" value="GO_Central"/>
</dbReference>
<dbReference type="FunFam" id="2.40.100.10:FF:000001">
    <property type="entry name" value="Peptidyl-prolyl cis-trans isomerase"/>
    <property type="match status" value="1"/>
</dbReference>
<keyword evidence="4 5" id="KW-0413">Isomerase</keyword>
<dbReference type="Pfam" id="PF00160">
    <property type="entry name" value="Pro_isomerase"/>
    <property type="match status" value="1"/>
</dbReference>
<protein>
    <recommendedName>
        <fullName evidence="5">Peptidyl-prolyl cis-trans isomerase</fullName>
        <shortName evidence="5">PPIase</shortName>
        <ecNumber evidence="5">5.2.1.8</ecNumber>
    </recommendedName>
</protein>
<dbReference type="InterPro" id="IPR029000">
    <property type="entry name" value="Cyclophilin-like_dom_sf"/>
</dbReference>
<organism evidence="7 8">
    <name type="scientific">Batrachochytrium dendrobatidis (strain JAM81 / FGSC 10211)</name>
    <name type="common">Frog chytrid fungus</name>
    <dbReference type="NCBI Taxonomy" id="684364"/>
    <lineage>
        <taxon>Eukaryota</taxon>
        <taxon>Fungi</taxon>
        <taxon>Fungi incertae sedis</taxon>
        <taxon>Chytridiomycota</taxon>
        <taxon>Chytridiomycota incertae sedis</taxon>
        <taxon>Chytridiomycetes</taxon>
        <taxon>Rhizophydiales</taxon>
        <taxon>Rhizophydiales incertae sedis</taxon>
        <taxon>Batrachochytrium</taxon>
    </lineage>
</organism>
<evidence type="ECO:0000256" key="5">
    <source>
        <dbReference type="RuleBase" id="RU363019"/>
    </source>
</evidence>
<feature type="domain" description="PPIase cyclophilin-type" evidence="6">
    <location>
        <begin position="1"/>
        <end position="158"/>
    </location>
</feature>
<dbReference type="OrthoDB" id="193499at2759"/>
<dbReference type="Gene3D" id="2.40.100.10">
    <property type="entry name" value="Cyclophilin-like"/>
    <property type="match status" value="1"/>
</dbReference>
<evidence type="ECO:0000256" key="3">
    <source>
        <dbReference type="ARBA" id="ARBA00023110"/>
    </source>
</evidence>
<dbReference type="SUPFAM" id="SSF50891">
    <property type="entry name" value="Cyclophilin-like"/>
    <property type="match status" value="1"/>
</dbReference>
<dbReference type="GO" id="GO:0003755">
    <property type="term" value="F:peptidyl-prolyl cis-trans isomerase activity"/>
    <property type="evidence" value="ECO:0000318"/>
    <property type="project" value="GO_Central"/>
</dbReference>
<proteinExistence type="inferred from homology"/>
<dbReference type="InterPro" id="IPR002130">
    <property type="entry name" value="Cyclophilin-type_PPIase_dom"/>
</dbReference>
<evidence type="ECO:0000256" key="2">
    <source>
        <dbReference type="ARBA" id="ARBA00004319"/>
    </source>
</evidence>
<evidence type="ECO:0000256" key="4">
    <source>
        <dbReference type="ARBA" id="ARBA00023235"/>
    </source>
</evidence>
<keyword evidence="3 5" id="KW-0697">Rotamase</keyword>
<dbReference type="GO" id="GO:0006457">
    <property type="term" value="P:protein folding"/>
    <property type="evidence" value="ECO:0000318"/>
    <property type="project" value="GO_Central"/>
</dbReference>
<accession>F4NYP2</accession>
<reference evidence="7 8" key="1">
    <citation type="submission" date="2009-12" db="EMBL/GenBank/DDBJ databases">
        <title>The draft genome of Batrachochytrium dendrobatidis.</title>
        <authorList>
            <consortium name="US DOE Joint Genome Institute (JGI-PGF)"/>
            <person name="Kuo A."/>
            <person name="Salamov A."/>
            <person name="Schmutz J."/>
            <person name="Lucas S."/>
            <person name="Pitluck S."/>
            <person name="Rosenblum E."/>
            <person name="Stajich J."/>
            <person name="Eisen M."/>
            <person name="Grigoriev I.V."/>
        </authorList>
    </citation>
    <scope>NUCLEOTIDE SEQUENCE [LARGE SCALE GENOMIC DNA]</scope>
    <source>
        <strain evidence="8">JAM81 / FGSC 10211</strain>
    </source>
</reference>
<sequence length="161" mass="17714">MFDASIQINKLGRIIIGLYGNIVPKTAENFRVLATNEKGFGYQGSHFHRVIKDFMIQGGDFENGDGTGGYSIYKDRKFDDENFELKHAGPGYVSMANAGKNTNGAQFFITTVATKWLDGRHVVFGKVIEGMDVVFRIENTERNGSTPTKKVVIASSGSLPL</sequence>
<dbReference type="RefSeq" id="XP_006677159.1">
    <property type="nucleotide sequence ID" value="XM_006677096.1"/>
</dbReference>
<comment type="similarity">
    <text evidence="5">Belongs to the cyclophilin-type PPIase family.</text>
</comment>
<dbReference type="InterPro" id="IPR024936">
    <property type="entry name" value="Cyclophilin-type_PPIase"/>
</dbReference>
<comment type="subcellular location">
    <subcellularLocation>
        <location evidence="2">Endoplasmic reticulum lumen</location>
    </subcellularLocation>
</comment>
<dbReference type="HOGENOM" id="CLU_012062_4_3_1"/>
<dbReference type="PRINTS" id="PR00153">
    <property type="entry name" value="CSAPPISMRASE"/>
</dbReference>
<dbReference type="GO" id="GO:0005788">
    <property type="term" value="C:endoplasmic reticulum lumen"/>
    <property type="evidence" value="ECO:0007669"/>
    <property type="project" value="UniProtKB-SubCell"/>
</dbReference>
<dbReference type="PANTHER" id="PTHR11071">
    <property type="entry name" value="PEPTIDYL-PROLYL CIS-TRANS ISOMERASE"/>
    <property type="match status" value="1"/>
</dbReference>
<dbReference type="PANTHER" id="PTHR11071:SF561">
    <property type="entry name" value="PEPTIDYL-PROLYL CIS-TRANS ISOMERASE D-RELATED"/>
    <property type="match status" value="1"/>
</dbReference>
<dbReference type="EC" id="5.2.1.8" evidence="5"/>
<dbReference type="Proteomes" id="UP000007241">
    <property type="component" value="Unassembled WGS sequence"/>
</dbReference>
<comment type="function">
    <text evidence="5">PPIases accelerate the folding of proteins. It catalyzes the cis-trans isomerization of proline imidic peptide bonds in oligopeptides.</text>
</comment>
<dbReference type="STRING" id="684364.F4NYP2"/>
<gene>
    <name evidence="7" type="ORF">BATDEDRAFT_10263</name>
</gene>
<dbReference type="PROSITE" id="PS50072">
    <property type="entry name" value="CSA_PPIASE_2"/>
    <property type="match status" value="1"/>
</dbReference>
<evidence type="ECO:0000256" key="1">
    <source>
        <dbReference type="ARBA" id="ARBA00000971"/>
    </source>
</evidence>
<dbReference type="EMBL" id="GL882881">
    <property type="protein sequence ID" value="EGF81744.1"/>
    <property type="molecule type" value="Genomic_DNA"/>
</dbReference>
<comment type="catalytic activity">
    <reaction evidence="1 5">
        <text>[protein]-peptidylproline (omega=180) = [protein]-peptidylproline (omega=0)</text>
        <dbReference type="Rhea" id="RHEA:16237"/>
        <dbReference type="Rhea" id="RHEA-COMP:10747"/>
        <dbReference type="Rhea" id="RHEA-COMP:10748"/>
        <dbReference type="ChEBI" id="CHEBI:83833"/>
        <dbReference type="ChEBI" id="CHEBI:83834"/>
        <dbReference type="EC" id="5.2.1.8"/>
    </reaction>
</comment>